<dbReference type="PROSITE" id="PS51257">
    <property type="entry name" value="PROKAR_LIPOPROTEIN"/>
    <property type="match status" value="1"/>
</dbReference>
<reference evidence="3 4" key="1">
    <citation type="submission" date="2022-06" db="EMBL/GenBank/DDBJ databases">
        <title>Genomic Encyclopedia of Archaeal and Bacterial Type Strains, Phase II (KMG-II): from individual species to whole genera.</title>
        <authorList>
            <person name="Goeker M."/>
        </authorList>
    </citation>
    <scope>NUCLEOTIDE SEQUENCE [LARGE SCALE GENOMIC DNA]</scope>
    <source>
        <strain evidence="3 4">DSM 44693</strain>
    </source>
</reference>
<evidence type="ECO:0000313" key="4">
    <source>
        <dbReference type="Proteomes" id="UP001206895"/>
    </source>
</evidence>
<sequence>MMVRMTVRMNTVARMVVAVVTVAACIVGCSTSDTAGPSDLSMSTVPMESLASTDDVSASTTGATRLLGDLTGREMYPAALSPDGTRVAAVVESLAGRVVTPIAGYGTGSAVTRYGPTELWVWDARSGARVLSAPIPRPTSMAFTPDGSRVVTDDPHQRGALLRAWDIVTGRLVATYTRPGEGNPDGTDGGGPSGNTPATRSMFAVGPDGAQITTYAGNDFAGPPGEPYDGIRRIVRLWNTGTATIDHTLESITGARIAFPPALAYTPDGQTIVAGFTSPRPGAQSTSTTFAGVTTWSAATGRLLTRTDIDNGSGTAQSTIRDVAVREGKPVAVGQTVSPPAGPGQPAAGTAVWLYDTSRGRQTTLARSGGAGDGFDTAVSPDGTSIAVLTTQNVSTTGDQDPYRRQVLTTFDATAPRRSHDVALPDPPQCTTEFSTPGTTVEYSPDGTTFMIAGCGLTVYDSADPTHRRTLQAAGDAQQCDLGTTAQYSGDGTRIVGSGPCGIRLYDSVTGRVVAATG</sequence>
<comment type="caution">
    <text evidence="3">The sequence shown here is derived from an EMBL/GenBank/DDBJ whole genome shotgun (WGS) entry which is preliminary data.</text>
</comment>
<evidence type="ECO:0000256" key="1">
    <source>
        <dbReference type="SAM" id="MobiDB-lite"/>
    </source>
</evidence>
<keyword evidence="2" id="KW-0732">Signal</keyword>
<dbReference type="Gene3D" id="2.130.10.10">
    <property type="entry name" value="YVTN repeat-like/Quinoprotein amine dehydrogenase"/>
    <property type="match status" value="2"/>
</dbReference>
<accession>A0ABT1HHQ0</accession>
<dbReference type="InterPro" id="IPR015943">
    <property type="entry name" value="WD40/YVTN_repeat-like_dom_sf"/>
</dbReference>
<protein>
    <recommendedName>
        <fullName evidence="5">WD40 repeat protein</fullName>
    </recommendedName>
</protein>
<feature type="region of interest" description="Disordered" evidence="1">
    <location>
        <begin position="176"/>
        <end position="199"/>
    </location>
</feature>
<dbReference type="Proteomes" id="UP001206895">
    <property type="component" value="Unassembled WGS sequence"/>
</dbReference>
<keyword evidence="4" id="KW-1185">Reference proteome</keyword>
<feature type="chain" id="PRO_5047371578" description="WD40 repeat protein" evidence="2">
    <location>
        <begin position="36"/>
        <end position="518"/>
    </location>
</feature>
<name>A0ABT1HHQ0_9NOCA</name>
<feature type="signal peptide" evidence="2">
    <location>
        <begin position="1"/>
        <end position="35"/>
    </location>
</feature>
<evidence type="ECO:0000256" key="2">
    <source>
        <dbReference type="SAM" id="SignalP"/>
    </source>
</evidence>
<dbReference type="SUPFAM" id="SSF69322">
    <property type="entry name" value="Tricorn protease domain 2"/>
    <property type="match status" value="1"/>
</dbReference>
<dbReference type="EMBL" id="JAMTCJ010000003">
    <property type="protein sequence ID" value="MCP2177296.1"/>
    <property type="molecule type" value="Genomic_DNA"/>
</dbReference>
<evidence type="ECO:0008006" key="5">
    <source>
        <dbReference type="Google" id="ProtNLM"/>
    </source>
</evidence>
<proteinExistence type="predicted"/>
<evidence type="ECO:0000313" key="3">
    <source>
        <dbReference type="EMBL" id="MCP2177296.1"/>
    </source>
</evidence>
<organism evidence="3 4">
    <name type="scientific">Williamsia maris</name>
    <dbReference type="NCBI Taxonomy" id="72806"/>
    <lineage>
        <taxon>Bacteria</taxon>
        <taxon>Bacillati</taxon>
        <taxon>Actinomycetota</taxon>
        <taxon>Actinomycetes</taxon>
        <taxon>Mycobacteriales</taxon>
        <taxon>Nocardiaceae</taxon>
        <taxon>Williamsia</taxon>
    </lineage>
</organism>
<gene>
    <name evidence="3" type="ORF">LX13_003124</name>
</gene>